<feature type="compositionally biased region" description="Low complexity" evidence="1">
    <location>
        <begin position="117"/>
        <end position="128"/>
    </location>
</feature>
<gene>
    <name evidence="2" type="ORF">GLS_c05770</name>
</gene>
<feature type="compositionally biased region" description="Gly residues" evidence="1">
    <location>
        <begin position="129"/>
        <end position="139"/>
    </location>
</feature>
<evidence type="ECO:0000313" key="2">
    <source>
        <dbReference type="EMBL" id="AHK70492.1"/>
    </source>
</evidence>
<protein>
    <submittedName>
        <fullName evidence="2">Uncharacterized protein</fullName>
    </submittedName>
</protein>
<reference evidence="2 3" key="1">
    <citation type="journal article" date="2015" name="Appl. Microbiol. Biotechnol.">
        <title>The consequence of an additional NADH dehydrogenase paralog on the growth of Gluconobacter oxydans DSM3504.</title>
        <authorList>
            <person name="Kostner D."/>
            <person name="Luchterhand B."/>
            <person name="Junker A."/>
            <person name="Volland S."/>
            <person name="Daniel R."/>
            <person name="Buchs J."/>
            <person name="Liebl W."/>
            <person name="Ehrenreich A."/>
        </authorList>
    </citation>
    <scope>NUCLEOTIDE SEQUENCE [LARGE SCALE GENOMIC DNA]</scope>
    <source>
        <strain evidence="2">DSM 3504</strain>
    </source>
</reference>
<feature type="compositionally biased region" description="Basic and acidic residues" evidence="1">
    <location>
        <begin position="88"/>
        <end position="99"/>
    </location>
</feature>
<name>A0A067Z322_GLUOY</name>
<feature type="region of interest" description="Disordered" evidence="1">
    <location>
        <begin position="116"/>
        <end position="145"/>
    </location>
</feature>
<dbReference type="EMBL" id="CP004373">
    <property type="protein sequence ID" value="AHK70492.1"/>
    <property type="molecule type" value="Genomic_DNA"/>
</dbReference>
<dbReference type="KEGG" id="goy:GLS_c05770"/>
<proteinExistence type="predicted"/>
<dbReference type="HOGENOM" id="CLU_1784122_0_0_5"/>
<organism evidence="2 3">
    <name type="scientific">Gluconobacter oxydans DSM 3504</name>
    <dbReference type="NCBI Taxonomy" id="1288313"/>
    <lineage>
        <taxon>Bacteria</taxon>
        <taxon>Pseudomonadati</taxon>
        <taxon>Pseudomonadota</taxon>
        <taxon>Alphaproteobacteria</taxon>
        <taxon>Acetobacterales</taxon>
        <taxon>Acetobacteraceae</taxon>
        <taxon>Gluconobacter</taxon>
    </lineage>
</organism>
<feature type="region of interest" description="Disordered" evidence="1">
    <location>
        <begin position="64"/>
        <end position="103"/>
    </location>
</feature>
<evidence type="ECO:0000256" key="1">
    <source>
        <dbReference type="SAM" id="MobiDB-lite"/>
    </source>
</evidence>
<accession>A0A067Z322</accession>
<dbReference type="Proteomes" id="UP000031656">
    <property type="component" value="Chromosome"/>
</dbReference>
<evidence type="ECO:0000313" key="3">
    <source>
        <dbReference type="Proteomes" id="UP000031656"/>
    </source>
</evidence>
<dbReference type="AlphaFoldDB" id="A0A067Z322"/>
<sequence>MSRSGMVSDVGTSVAVNLCHCSLLCQRFMSVMTDAPYQPRSGKEQRVTQRIFVVMILAGLAGCSHPRPQPADSRSALLRPLATSGSDNQKDTTRSDHKIHGAVSVGTGFGGGGNYGLGPQSGLQSGLGSMTGTGTGGMGLTPESW</sequence>